<comment type="subcellular location">
    <subcellularLocation>
        <location evidence="1 10">Cytoplasm</location>
    </subcellularLocation>
</comment>
<comment type="similarity">
    <text evidence="2 10">Belongs to the D-alanine--D-alanine ligase family.</text>
</comment>
<dbReference type="Gene3D" id="3.30.1490.20">
    <property type="entry name" value="ATP-grasp fold, A domain"/>
    <property type="match status" value="1"/>
</dbReference>
<dbReference type="InterPro" id="IPR011127">
    <property type="entry name" value="Dala_Dala_lig_N"/>
</dbReference>
<evidence type="ECO:0000256" key="3">
    <source>
        <dbReference type="ARBA" id="ARBA00022490"/>
    </source>
</evidence>
<keyword evidence="14" id="KW-1185">Reference proteome</keyword>
<dbReference type="EMBL" id="JAYMFH010000001">
    <property type="protein sequence ID" value="MEC4293782.1"/>
    <property type="molecule type" value="Genomic_DNA"/>
</dbReference>
<dbReference type="InterPro" id="IPR011761">
    <property type="entry name" value="ATP-grasp"/>
</dbReference>
<dbReference type="HAMAP" id="MF_00047">
    <property type="entry name" value="Dala_Dala_lig"/>
    <property type="match status" value="1"/>
</dbReference>
<sequence length="313" mass="33068">MIEPAKCRVALLAGGTSGEREISLASGVGAGAALREAGFLVTELDPARHADLAQLLEGSFDVAFLCLHGKGGEDGALQGFLETIGLPYTGPGVWSSATAMNKAQSKLFYQRAGIPTAPFQYLQKGEPYSVDEIAQVMGGTCVVKPATEGSALGIYIVEGVEAIAEAIEKVFEIDELVVVEKYISGTELTVAVLGNDQPFALPVIEIVPKAEFYDFDSKYAPGGSQHNCPAPLSEKLTEQVMQAAVNAHKALHCSGVSRSDFILDGEGIPWILETNTIPGMTATSLLPDAARAAGISFPELCTKLIEYAFEDAR</sequence>
<evidence type="ECO:0000256" key="11">
    <source>
        <dbReference type="PROSITE-ProRule" id="PRU00409"/>
    </source>
</evidence>
<keyword evidence="9 10" id="KW-0961">Cell wall biogenesis/degradation</keyword>
<dbReference type="PROSITE" id="PS00844">
    <property type="entry name" value="DALA_DALA_LIGASE_2"/>
    <property type="match status" value="1"/>
</dbReference>
<dbReference type="InterPro" id="IPR000291">
    <property type="entry name" value="D-Ala_lig_Van_CS"/>
</dbReference>
<dbReference type="Pfam" id="PF01820">
    <property type="entry name" value="Dala_Dala_lig_N"/>
    <property type="match status" value="1"/>
</dbReference>
<evidence type="ECO:0000256" key="2">
    <source>
        <dbReference type="ARBA" id="ARBA00010871"/>
    </source>
</evidence>
<dbReference type="PROSITE" id="PS50975">
    <property type="entry name" value="ATP_GRASP"/>
    <property type="match status" value="1"/>
</dbReference>
<gene>
    <name evidence="10" type="primary">ddl</name>
    <name evidence="13" type="ORF">VJ920_00465</name>
</gene>
<evidence type="ECO:0000259" key="12">
    <source>
        <dbReference type="PROSITE" id="PS50975"/>
    </source>
</evidence>
<dbReference type="PANTHER" id="PTHR23132:SF23">
    <property type="entry name" value="D-ALANINE--D-ALANINE LIGASE B"/>
    <property type="match status" value="1"/>
</dbReference>
<comment type="pathway">
    <text evidence="10">Cell wall biogenesis; peptidoglycan biosynthesis.</text>
</comment>
<dbReference type="Proteomes" id="UP001343724">
    <property type="component" value="Unassembled WGS sequence"/>
</dbReference>
<evidence type="ECO:0000256" key="9">
    <source>
        <dbReference type="ARBA" id="ARBA00023316"/>
    </source>
</evidence>
<dbReference type="InterPro" id="IPR013815">
    <property type="entry name" value="ATP_grasp_subdomain_1"/>
</dbReference>
<dbReference type="PANTHER" id="PTHR23132">
    <property type="entry name" value="D-ALANINE--D-ALANINE LIGASE"/>
    <property type="match status" value="1"/>
</dbReference>
<evidence type="ECO:0000256" key="7">
    <source>
        <dbReference type="ARBA" id="ARBA00022960"/>
    </source>
</evidence>
<dbReference type="Gene3D" id="3.40.50.20">
    <property type="match status" value="1"/>
</dbReference>
<dbReference type="NCBIfam" id="TIGR01205">
    <property type="entry name" value="D_ala_D_alaTIGR"/>
    <property type="match status" value="1"/>
</dbReference>
<evidence type="ECO:0000256" key="5">
    <source>
        <dbReference type="ARBA" id="ARBA00022741"/>
    </source>
</evidence>
<proteinExistence type="inferred from homology"/>
<reference evidence="13 14" key="1">
    <citation type="submission" date="2024-01" db="EMBL/GenBank/DDBJ databases">
        <title>novel species in genus Adlercreutzia.</title>
        <authorList>
            <person name="Liu X."/>
        </authorList>
    </citation>
    <scope>NUCLEOTIDE SEQUENCE [LARGE SCALE GENOMIC DNA]</scope>
    <source>
        <strain evidence="13 14">R22</strain>
    </source>
</reference>
<keyword evidence="8 10" id="KW-0573">Peptidoglycan synthesis</keyword>
<evidence type="ECO:0000256" key="10">
    <source>
        <dbReference type="HAMAP-Rule" id="MF_00047"/>
    </source>
</evidence>
<dbReference type="NCBIfam" id="NF002378">
    <property type="entry name" value="PRK01372.1"/>
    <property type="match status" value="1"/>
</dbReference>
<name>A0ABU6IVW8_9ACTN</name>
<dbReference type="PROSITE" id="PS00843">
    <property type="entry name" value="DALA_DALA_LIGASE_1"/>
    <property type="match status" value="1"/>
</dbReference>
<dbReference type="Gene3D" id="3.30.470.20">
    <property type="entry name" value="ATP-grasp fold, B domain"/>
    <property type="match status" value="1"/>
</dbReference>
<dbReference type="InterPro" id="IPR005905">
    <property type="entry name" value="D_ala_D_ala"/>
</dbReference>
<keyword evidence="3 10" id="KW-0963">Cytoplasm</keyword>
<dbReference type="PIRSF" id="PIRSF039102">
    <property type="entry name" value="Ddl/VanB"/>
    <property type="match status" value="1"/>
</dbReference>
<dbReference type="SMART" id="SM01209">
    <property type="entry name" value="GARS_A"/>
    <property type="match status" value="1"/>
</dbReference>
<accession>A0ABU6IVW8</accession>
<dbReference type="EC" id="6.3.2.4" evidence="10"/>
<evidence type="ECO:0000256" key="6">
    <source>
        <dbReference type="ARBA" id="ARBA00022840"/>
    </source>
</evidence>
<organism evidence="13 14">
    <name type="scientific">Adlercreutzia shanghongiae</name>
    <dbReference type="NCBI Taxonomy" id="3111773"/>
    <lineage>
        <taxon>Bacteria</taxon>
        <taxon>Bacillati</taxon>
        <taxon>Actinomycetota</taxon>
        <taxon>Coriobacteriia</taxon>
        <taxon>Eggerthellales</taxon>
        <taxon>Eggerthellaceae</taxon>
        <taxon>Adlercreutzia</taxon>
    </lineage>
</organism>
<keyword evidence="6 11" id="KW-0067">ATP-binding</keyword>
<feature type="domain" description="ATP-grasp" evidence="12">
    <location>
        <begin position="106"/>
        <end position="306"/>
    </location>
</feature>
<dbReference type="Pfam" id="PF07478">
    <property type="entry name" value="Dala_Dala_lig_C"/>
    <property type="match status" value="1"/>
</dbReference>
<dbReference type="SUPFAM" id="SSF52440">
    <property type="entry name" value="PreATP-grasp domain"/>
    <property type="match status" value="1"/>
</dbReference>
<evidence type="ECO:0000313" key="14">
    <source>
        <dbReference type="Proteomes" id="UP001343724"/>
    </source>
</evidence>
<evidence type="ECO:0000256" key="4">
    <source>
        <dbReference type="ARBA" id="ARBA00022598"/>
    </source>
</evidence>
<dbReference type="SUPFAM" id="SSF56059">
    <property type="entry name" value="Glutathione synthetase ATP-binding domain-like"/>
    <property type="match status" value="1"/>
</dbReference>
<keyword evidence="5 11" id="KW-0547">Nucleotide-binding</keyword>
<comment type="function">
    <text evidence="10">Cell wall formation.</text>
</comment>
<comment type="caution">
    <text evidence="13">The sequence shown here is derived from an EMBL/GenBank/DDBJ whole genome shotgun (WGS) entry which is preliminary data.</text>
</comment>
<protein>
    <recommendedName>
        <fullName evidence="10">D-alanine--D-alanine ligase</fullName>
        <ecNumber evidence="10">6.3.2.4</ecNumber>
    </recommendedName>
    <alternativeName>
        <fullName evidence="10">D-Ala-D-Ala ligase</fullName>
    </alternativeName>
    <alternativeName>
        <fullName evidence="10">D-alanylalanine synthetase</fullName>
    </alternativeName>
</protein>
<keyword evidence="4 10" id="KW-0436">Ligase</keyword>
<dbReference type="InterPro" id="IPR016185">
    <property type="entry name" value="PreATP-grasp_dom_sf"/>
</dbReference>
<dbReference type="InterPro" id="IPR011095">
    <property type="entry name" value="Dala_Dala_lig_C"/>
</dbReference>
<evidence type="ECO:0000313" key="13">
    <source>
        <dbReference type="EMBL" id="MEC4293782.1"/>
    </source>
</evidence>
<dbReference type="GO" id="GO:0008716">
    <property type="term" value="F:D-alanine-D-alanine ligase activity"/>
    <property type="evidence" value="ECO:0007669"/>
    <property type="project" value="UniProtKB-EC"/>
</dbReference>
<keyword evidence="7 10" id="KW-0133">Cell shape</keyword>
<evidence type="ECO:0000256" key="8">
    <source>
        <dbReference type="ARBA" id="ARBA00022984"/>
    </source>
</evidence>
<evidence type="ECO:0000256" key="1">
    <source>
        <dbReference type="ARBA" id="ARBA00004496"/>
    </source>
</evidence>
<comment type="catalytic activity">
    <reaction evidence="10">
        <text>2 D-alanine + ATP = D-alanyl-D-alanine + ADP + phosphate + H(+)</text>
        <dbReference type="Rhea" id="RHEA:11224"/>
        <dbReference type="ChEBI" id="CHEBI:15378"/>
        <dbReference type="ChEBI" id="CHEBI:30616"/>
        <dbReference type="ChEBI" id="CHEBI:43474"/>
        <dbReference type="ChEBI" id="CHEBI:57416"/>
        <dbReference type="ChEBI" id="CHEBI:57822"/>
        <dbReference type="ChEBI" id="CHEBI:456216"/>
        <dbReference type="EC" id="6.3.2.4"/>
    </reaction>
</comment>